<gene>
    <name evidence="1" type="ORF">COX09_05015</name>
</gene>
<protein>
    <submittedName>
        <fullName evidence="1">Uncharacterized protein</fullName>
    </submittedName>
</protein>
<feature type="non-terminal residue" evidence="1">
    <location>
        <position position="1"/>
    </location>
</feature>
<sequence length="110" mass="12336">PFSGPEQMAVYIADAISGARPGARYENHEEYIQRLQKLEEIAMSYKEVKQAYAIQAGREIRVLLEPEKSKDSDVKVLGIKIKDEIKASVTYPGTVTVTVIRELRGQEVAK</sequence>
<dbReference type="EMBL" id="PCSQ01000129">
    <property type="protein sequence ID" value="PIP51816.1"/>
    <property type="molecule type" value="Genomic_DNA"/>
</dbReference>
<name>A0A2H0B2C6_9BACT</name>
<comment type="caution">
    <text evidence="1">The sequence shown here is derived from an EMBL/GenBank/DDBJ whole genome shotgun (WGS) entry which is preliminary data.</text>
</comment>
<accession>A0A2H0B2C6</accession>
<evidence type="ECO:0000313" key="1">
    <source>
        <dbReference type="EMBL" id="PIP51816.1"/>
    </source>
</evidence>
<reference evidence="1 2" key="1">
    <citation type="submission" date="2017-09" db="EMBL/GenBank/DDBJ databases">
        <title>Depth-based differentiation of microbial function through sediment-hosted aquifers and enrichment of novel symbionts in the deep terrestrial subsurface.</title>
        <authorList>
            <person name="Probst A.J."/>
            <person name="Ladd B."/>
            <person name="Jarett J.K."/>
            <person name="Geller-Mcgrath D.E."/>
            <person name="Sieber C.M."/>
            <person name="Emerson J.B."/>
            <person name="Anantharaman K."/>
            <person name="Thomas B.C."/>
            <person name="Malmstrom R."/>
            <person name="Stieglmeier M."/>
            <person name="Klingl A."/>
            <person name="Woyke T."/>
            <person name="Ryan C.M."/>
            <person name="Banfield J.F."/>
        </authorList>
    </citation>
    <scope>NUCLEOTIDE SEQUENCE [LARGE SCALE GENOMIC DNA]</scope>
    <source>
        <strain evidence="1">CG23_combo_of_CG06-09_8_20_14_all_47_9</strain>
    </source>
</reference>
<proteinExistence type="predicted"/>
<evidence type="ECO:0000313" key="2">
    <source>
        <dbReference type="Proteomes" id="UP000231081"/>
    </source>
</evidence>
<organism evidence="1 2">
    <name type="scientific">Candidatus Beckwithbacteria bacterium CG23_combo_of_CG06-09_8_20_14_all_47_9</name>
    <dbReference type="NCBI Taxonomy" id="1974498"/>
    <lineage>
        <taxon>Bacteria</taxon>
        <taxon>Candidatus Beckwithiibacteriota</taxon>
    </lineage>
</organism>
<dbReference type="AlphaFoldDB" id="A0A2H0B2C6"/>
<dbReference type="Proteomes" id="UP000231081">
    <property type="component" value="Unassembled WGS sequence"/>
</dbReference>